<dbReference type="Pfam" id="PF05028">
    <property type="entry name" value="PARG_cat_C"/>
    <property type="match status" value="2"/>
</dbReference>
<sequence>METMEGREDLKSILEYLPVVVRSCSLFWPPQVVDALKVLAGGPDQSGVHSGELLFIAISDLRHSLLLSSHPFAPSAPYGYALFFNELMSRGEARKWFGEVVPALANLLLRLPALLEYHYQNAGDLIHGVKTGLRLLDSQEAGIVLLSQELISALLGCSLFCLFPTNKRGARHLPTINCDHLFAALYDSYSEQQENKIRCIIHYFERISCHMPEGFVSFERKVLPLKHDPLSISYPKASFWSKSDIPLCRFEVNSSDSGLIEDQSSGALEVDFANKNIGGGALRKGCVQEEIRFMINPELIASMLFMPSMEDNEAIEIIGAERFSDYTGYASSFRFAGDYVDTRDVDSLRRRKTRIIAIDALCSPGMRQYKQDFLLRETNKAFCGFFQQSKDQHNKRLFREDGCSGVQLHPDVKDSSDICSDNHSRSDLRCSKTSGFMHQHLALSMGIDTKSCVALPDVIQVADYHNGSDSDTNIDDDDASAVEFYQPVSAVDSEDDEDQIGNDVVLIHSQLHSNDVTVNQVDGGISSLQLNDDVGRNDRLNKSSDNEAEAKEVEEEVASDSEIIRAFREDENRINAPLTAKNAKRVREAMRGISFAEAPPHWAGLIPENNWMDRLRGLRQSSSRRIVVVVTRGNRGIGSEISKQLAAHGVTVILTSRDHSVGPEAAKVFQEGGLNVFRHQLDETSENSDEVFGGQSVHQQIRDSEMSLDNEDDEVGIATGNWGCGAFGGDPEVKAVVQWLAASQAERPFILYYTLGSKALRNIEQVTRWIRSHEWTVGDLWNLLVEYSTQRLKGETDDGFFTWLLPSLFAPHHDTDICSRRFAFCWLGFWAAAADAEGFGFSSSSSSQAQICYLPFTDCCQVLKMALQTTTALPYLFSSPKPNNKFFMLLSLPPHSQQTQANHNRVWMNTAASVPTHVHSFNFTRLYASKTYSQQEGDSDDDDDDDEPSSGNKDDPYFMGSQERREWRNTIRRVLDTNPAVEEELDPSERTKKVQQLLANYPLVVEEEDPEWPEDADGRGFKLDQFFDKITIKNTPKKDDDENDDSDSEVVWQDDNYIRPIKDVSTAEWEETVFKDISPLIILVHNRYRRPKENEKIRNELEKAIHIIWNCRLPSPRCIAVDAVTEHDLVSALQVSAFPEIIFTKAGKILYREKEIRSGDELSKVMAFFYYGAARPPCLNGIGDRQEAIPYVPENYIRDESREEIDTRREQTAEVPLTAFNKSVIEIISTLSSENRNQDLEQFLRDLETIDVIY</sequence>
<evidence type="ECO:0000313" key="10">
    <source>
        <dbReference type="Proteomes" id="UP000290289"/>
    </source>
</evidence>
<feature type="binding site" evidence="5">
    <location>
        <position position="288"/>
    </location>
    <ligand>
        <name>substrate</name>
    </ligand>
</feature>
<feature type="domain" description="PARG catalytic Macro" evidence="7">
    <location>
        <begin position="239"/>
        <end position="394"/>
    </location>
</feature>
<feature type="binding site" evidence="5">
    <location>
        <position position="274"/>
    </location>
    <ligand>
        <name>substrate</name>
    </ligand>
</feature>
<dbReference type="GO" id="GO:0006282">
    <property type="term" value="P:regulation of DNA repair"/>
    <property type="evidence" value="ECO:0007669"/>
    <property type="project" value="InterPro"/>
</dbReference>
<dbReference type="EC" id="3.2.1.143" evidence="2"/>
<feature type="domain" description="PARG helical" evidence="8">
    <location>
        <begin position="88"/>
        <end position="220"/>
    </location>
</feature>
<gene>
    <name evidence="9" type="ORF">DVH24_028910</name>
</gene>
<protein>
    <recommendedName>
        <fullName evidence="2">poly(ADP-ribose) glycohydrolase</fullName>
        <ecNumber evidence="2">3.2.1.143</ecNumber>
    </recommendedName>
</protein>
<feature type="region of interest" description="Disordered" evidence="6">
    <location>
        <begin position="534"/>
        <end position="553"/>
    </location>
</feature>
<dbReference type="PANTHER" id="PTHR12837:SF0">
    <property type="entry name" value="POLY(ADP-RIBOSE) GLYCOHYDROLASE"/>
    <property type="match status" value="1"/>
</dbReference>
<dbReference type="Pfam" id="PF20811">
    <property type="entry name" value="PARG_cat_N"/>
    <property type="match status" value="1"/>
</dbReference>
<feature type="region of interest" description="Disordered" evidence="6">
    <location>
        <begin position="932"/>
        <end position="963"/>
    </location>
</feature>
<dbReference type="EMBL" id="RDQH01000341">
    <property type="protein sequence ID" value="RXH74189.1"/>
    <property type="molecule type" value="Genomic_DNA"/>
</dbReference>
<comment type="caution">
    <text evidence="9">The sequence shown here is derived from an EMBL/GenBank/DDBJ whole genome shotgun (WGS) entry which is preliminary data.</text>
</comment>
<evidence type="ECO:0000259" key="8">
    <source>
        <dbReference type="Pfam" id="PF20811"/>
    </source>
</evidence>
<dbReference type="PANTHER" id="PTHR12837">
    <property type="entry name" value="POLY ADP-RIBOSE GLYCOHYDROLASE"/>
    <property type="match status" value="1"/>
</dbReference>
<name>A0A498HTZ3_MALDO</name>
<feature type="compositionally biased region" description="Basic and acidic residues" evidence="6">
    <location>
        <begin position="534"/>
        <end position="551"/>
    </location>
</feature>
<dbReference type="InterPro" id="IPR036291">
    <property type="entry name" value="NAD(P)-bd_dom_sf"/>
</dbReference>
<keyword evidence="10" id="KW-1185">Reference proteome</keyword>
<dbReference type="InterPro" id="IPR046372">
    <property type="entry name" value="PARG_cat_C"/>
</dbReference>
<feature type="active site" evidence="4">
    <location>
        <position position="271"/>
    </location>
</feature>
<dbReference type="GO" id="GO:0005737">
    <property type="term" value="C:cytoplasm"/>
    <property type="evidence" value="ECO:0007669"/>
    <property type="project" value="TreeGrafter"/>
</dbReference>
<dbReference type="GO" id="GO:0005634">
    <property type="term" value="C:nucleus"/>
    <property type="evidence" value="ECO:0007669"/>
    <property type="project" value="TreeGrafter"/>
</dbReference>
<feature type="compositionally biased region" description="Acidic residues" evidence="6">
    <location>
        <begin position="937"/>
        <end position="948"/>
    </location>
</feature>
<accession>A0A498HTZ3</accession>
<evidence type="ECO:0000256" key="3">
    <source>
        <dbReference type="ARBA" id="ARBA00022801"/>
    </source>
</evidence>
<dbReference type="GO" id="GO:0009225">
    <property type="term" value="P:nucleotide-sugar metabolic process"/>
    <property type="evidence" value="ECO:0007669"/>
    <property type="project" value="TreeGrafter"/>
</dbReference>
<evidence type="ECO:0000256" key="1">
    <source>
        <dbReference type="ARBA" id="ARBA00009545"/>
    </source>
</evidence>
<evidence type="ECO:0000256" key="4">
    <source>
        <dbReference type="PIRSR" id="PIRSR607724-1"/>
    </source>
</evidence>
<feature type="binding site" evidence="5">
    <location>
        <position position="329"/>
    </location>
    <ligand>
        <name>substrate</name>
    </ligand>
</feature>
<dbReference type="GO" id="GO:0005975">
    <property type="term" value="P:carbohydrate metabolic process"/>
    <property type="evidence" value="ECO:0007669"/>
    <property type="project" value="InterPro"/>
</dbReference>
<evidence type="ECO:0000256" key="6">
    <source>
        <dbReference type="SAM" id="MobiDB-lite"/>
    </source>
</evidence>
<dbReference type="STRING" id="3750.A0A498HTZ3"/>
<feature type="domain" description="PARG catalytic Macro" evidence="7">
    <location>
        <begin position="710"/>
        <end position="761"/>
    </location>
</feature>
<evidence type="ECO:0000313" key="9">
    <source>
        <dbReference type="EMBL" id="RXH74189.1"/>
    </source>
</evidence>
<proteinExistence type="inferred from homology"/>
<dbReference type="GO" id="GO:0004649">
    <property type="term" value="F:poly(ADP-ribose) glycohydrolase activity"/>
    <property type="evidence" value="ECO:0007669"/>
    <property type="project" value="UniProtKB-EC"/>
</dbReference>
<comment type="similarity">
    <text evidence="1">Belongs to the poly(ADP-ribose) glycohydrolase family.</text>
</comment>
<dbReference type="Gene3D" id="3.40.50.720">
    <property type="entry name" value="NAD(P)-binding Rossmann-like Domain"/>
    <property type="match status" value="1"/>
</dbReference>
<keyword evidence="3" id="KW-0378">Hydrolase</keyword>
<reference evidence="9 10" key="1">
    <citation type="submission" date="2018-10" db="EMBL/GenBank/DDBJ databases">
        <title>A high-quality apple genome assembly.</title>
        <authorList>
            <person name="Hu J."/>
        </authorList>
    </citation>
    <scope>NUCLEOTIDE SEQUENCE [LARGE SCALE GENOMIC DNA]</scope>
    <source>
        <strain evidence="10">cv. HFTH1</strain>
        <tissue evidence="9">Young leaf</tissue>
    </source>
</reference>
<dbReference type="InterPro" id="IPR007724">
    <property type="entry name" value="Poly_GlycHdrlase"/>
</dbReference>
<feature type="active site" evidence="4">
    <location>
        <position position="290"/>
    </location>
</feature>
<feature type="compositionally biased region" description="Basic and acidic residues" evidence="6">
    <location>
        <begin position="952"/>
        <end position="963"/>
    </location>
</feature>
<evidence type="ECO:0000256" key="5">
    <source>
        <dbReference type="PIRSR" id="PIRSR607724-2"/>
    </source>
</evidence>
<dbReference type="InterPro" id="IPR048362">
    <property type="entry name" value="PARG_helical"/>
</dbReference>
<dbReference type="SUPFAM" id="SSF51735">
    <property type="entry name" value="NAD(P)-binding Rossmann-fold domains"/>
    <property type="match status" value="1"/>
</dbReference>
<evidence type="ECO:0000259" key="7">
    <source>
        <dbReference type="Pfam" id="PF05028"/>
    </source>
</evidence>
<feature type="active site" evidence="4">
    <location>
        <position position="289"/>
    </location>
</feature>
<evidence type="ECO:0000256" key="2">
    <source>
        <dbReference type="ARBA" id="ARBA00012255"/>
    </source>
</evidence>
<dbReference type="Proteomes" id="UP000290289">
    <property type="component" value="Chromosome 15"/>
</dbReference>
<organism evidence="9 10">
    <name type="scientific">Malus domestica</name>
    <name type="common">Apple</name>
    <name type="synonym">Pyrus malus</name>
    <dbReference type="NCBI Taxonomy" id="3750"/>
    <lineage>
        <taxon>Eukaryota</taxon>
        <taxon>Viridiplantae</taxon>
        <taxon>Streptophyta</taxon>
        <taxon>Embryophyta</taxon>
        <taxon>Tracheophyta</taxon>
        <taxon>Spermatophyta</taxon>
        <taxon>Magnoliopsida</taxon>
        <taxon>eudicotyledons</taxon>
        <taxon>Gunneridae</taxon>
        <taxon>Pentapetalae</taxon>
        <taxon>rosids</taxon>
        <taxon>fabids</taxon>
        <taxon>Rosales</taxon>
        <taxon>Rosaceae</taxon>
        <taxon>Amygdaloideae</taxon>
        <taxon>Maleae</taxon>
        <taxon>Malus</taxon>
    </lineage>
</organism>
<dbReference type="AlphaFoldDB" id="A0A498HTZ3"/>
<dbReference type="GO" id="GO:1990966">
    <property type="term" value="P:ATP generation from poly-ADP-D-ribose"/>
    <property type="evidence" value="ECO:0007669"/>
    <property type="project" value="TreeGrafter"/>
</dbReference>